<comment type="subcellular location">
    <subcellularLocation>
        <location evidence="1">Membrane</location>
        <topology evidence="1">Multi-pass membrane protein</topology>
    </subcellularLocation>
</comment>
<dbReference type="EMBL" id="CP007501">
    <property type="protein sequence ID" value="AKD25176.1"/>
    <property type="molecule type" value="Genomic_DNA"/>
</dbReference>
<evidence type="ECO:0000256" key="2">
    <source>
        <dbReference type="ARBA" id="ARBA00022692"/>
    </source>
</evidence>
<keyword evidence="4 5" id="KW-0472">Membrane</keyword>
<dbReference type="InterPro" id="IPR032808">
    <property type="entry name" value="DoxX"/>
</dbReference>
<organism evidence="6 7">
    <name type="scientific">Polynucleobacter duraquae</name>
    <dbReference type="NCBI Taxonomy" id="1835254"/>
    <lineage>
        <taxon>Bacteria</taxon>
        <taxon>Pseudomonadati</taxon>
        <taxon>Pseudomonadota</taxon>
        <taxon>Betaproteobacteria</taxon>
        <taxon>Burkholderiales</taxon>
        <taxon>Burkholderiaceae</taxon>
        <taxon>Polynucleobacter</taxon>
    </lineage>
</organism>
<sequence length="157" mass="17328">MAFMKNYWSRLPDFSFSHILLRIPLGLIFIQQGLSKLPFDPAGGESFGLIPIVWTVVVYGEIGAGLGLLIGALATLPVLRDSFYFSVLGDLLTRFCGITMCCITTGVIWVVIKPESLISFMLADYLHFSLWAGGLYFGLRGNWTVASQKQQAIVKTT</sequence>
<dbReference type="KEGG" id="pdq:CL55_00008430"/>
<gene>
    <name evidence="6" type="ORF">CL55_00008430</name>
</gene>
<dbReference type="HOGENOM" id="CLU_1702194_0_0_4"/>
<accession>A0A0E3ZJP6</accession>
<dbReference type="GO" id="GO:0016020">
    <property type="term" value="C:membrane"/>
    <property type="evidence" value="ECO:0007669"/>
    <property type="project" value="UniProtKB-SubCell"/>
</dbReference>
<evidence type="ECO:0000313" key="6">
    <source>
        <dbReference type="EMBL" id="AKD25176.1"/>
    </source>
</evidence>
<evidence type="ECO:0000313" key="7">
    <source>
        <dbReference type="Proteomes" id="UP000061135"/>
    </source>
</evidence>
<dbReference type="STRING" id="1835254.CL55_00008430"/>
<feature type="transmembrane region" description="Helical" evidence="5">
    <location>
        <begin position="118"/>
        <end position="139"/>
    </location>
</feature>
<evidence type="ECO:0000256" key="5">
    <source>
        <dbReference type="SAM" id="Phobius"/>
    </source>
</evidence>
<proteinExistence type="predicted"/>
<dbReference type="Pfam" id="PF07681">
    <property type="entry name" value="DoxX"/>
    <property type="match status" value="1"/>
</dbReference>
<dbReference type="RefSeq" id="WP_237150535.1">
    <property type="nucleotide sequence ID" value="NZ_CP007501.1"/>
</dbReference>
<dbReference type="Proteomes" id="UP000061135">
    <property type="component" value="Chromosome"/>
</dbReference>
<feature type="transmembrane region" description="Helical" evidence="5">
    <location>
        <begin position="91"/>
        <end position="112"/>
    </location>
</feature>
<keyword evidence="3 5" id="KW-1133">Transmembrane helix</keyword>
<dbReference type="AlphaFoldDB" id="A0A0E3ZJP6"/>
<dbReference type="PATRIC" id="fig|576611.7.peg.854"/>
<keyword evidence="7" id="KW-1185">Reference proteome</keyword>
<name>A0A0E3ZJP6_9BURK</name>
<feature type="transmembrane region" description="Helical" evidence="5">
    <location>
        <begin position="51"/>
        <end position="79"/>
    </location>
</feature>
<evidence type="ECO:0000256" key="3">
    <source>
        <dbReference type="ARBA" id="ARBA00022989"/>
    </source>
</evidence>
<evidence type="ECO:0000256" key="4">
    <source>
        <dbReference type="ARBA" id="ARBA00023136"/>
    </source>
</evidence>
<evidence type="ECO:0000256" key="1">
    <source>
        <dbReference type="ARBA" id="ARBA00004141"/>
    </source>
</evidence>
<reference evidence="6 7" key="1">
    <citation type="submission" date="2014-03" db="EMBL/GenBank/DDBJ databases">
        <title>Genome of Polynucleobacter strain MWH-MoK4.</title>
        <authorList>
            <person name="Hahn M.W."/>
        </authorList>
    </citation>
    <scope>NUCLEOTIDE SEQUENCE [LARGE SCALE GENOMIC DNA]</scope>
    <source>
        <strain evidence="6 7">MWH-MoK4</strain>
    </source>
</reference>
<protein>
    <submittedName>
        <fullName evidence="6">DoxX</fullName>
    </submittedName>
</protein>
<keyword evidence="2 5" id="KW-0812">Transmembrane</keyword>